<reference evidence="5 7" key="1">
    <citation type="submission" date="2023-11" db="EMBL/GenBank/DDBJ databases">
        <title>Scandinavium wanjuensis sp. nov., isolated from lettuce South Korea.</title>
        <authorList>
            <person name="Park J."/>
            <person name="Park S."/>
            <person name="Oh K.K."/>
            <person name="Cho G.S."/>
            <person name="Franz C.M.A.P."/>
        </authorList>
    </citation>
    <scope>NUCLEOTIDE SEQUENCE</scope>
    <source>
        <strain evidence="5">V105_12</strain>
        <strain evidence="6 7">V105_6</strain>
    </source>
</reference>
<protein>
    <recommendedName>
        <fullName evidence="3">Acyl carrier protein</fullName>
        <shortName evidence="3">ACP</shortName>
    </recommendedName>
</protein>
<dbReference type="PANTHER" id="PTHR20863:SF69">
    <property type="entry name" value="ACYL CARRIER PROTEIN"/>
    <property type="match status" value="1"/>
</dbReference>
<dbReference type="Gene3D" id="1.10.1200.10">
    <property type="entry name" value="ACP-like"/>
    <property type="match status" value="1"/>
</dbReference>
<keyword evidence="3" id="KW-0963">Cytoplasm</keyword>
<dbReference type="PANTHER" id="PTHR20863">
    <property type="entry name" value="ACYL CARRIER PROTEIN"/>
    <property type="match status" value="1"/>
</dbReference>
<dbReference type="NCBIfam" id="NF003757">
    <property type="entry name" value="PRK05350.1"/>
    <property type="match status" value="1"/>
</dbReference>
<evidence type="ECO:0000313" key="6">
    <source>
        <dbReference type="EMBL" id="MDX6039487.1"/>
    </source>
</evidence>
<keyword evidence="3" id="KW-0275">Fatty acid biosynthesis</keyword>
<dbReference type="InterPro" id="IPR009081">
    <property type="entry name" value="PP-bd_ACP"/>
</dbReference>
<keyword evidence="1 3" id="KW-0596">Phosphopantetheine</keyword>
<keyword evidence="2 3" id="KW-0597">Phosphoprotein</keyword>
<comment type="caution">
    <text evidence="5">The sequence shown here is derived from an EMBL/GenBank/DDBJ whole genome shotgun (WGS) entry which is preliminary data.</text>
</comment>
<accession>A0AAJ2VRY3</accession>
<gene>
    <name evidence="3" type="primary">acpP</name>
    <name evidence="6" type="ORF">SIK69_04670</name>
    <name evidence="5" type="ORF">SIL20_02965</name>
</gene>
<feature type="domain" description="Carrier" evidence="4">
    <location>
        <begin position="5"/>
        <end position="80"/>
    </location>
</feature>
<dbReference type="Proteomes" id="UP001275664">
    <property type="component" value="Unassembled WGS sequence"/>
</dbReference>
<dbReference type="EMBL" id="JAWXRC010000018">
    <property type="protein sequence ID" value="MDX6030476.1"/>
    <property type="molecule type" value="Genomic_DNA"/>
</dbReference>
<dbReference type="InterPro" id="IPR036736">
    <property type="entry name" value="ACP-like_sf"/>
</dbReference>
<dbReference type="GO" id="GO:0005829">
    <property type="term" value="C:cytosol"/>
    <property type="evidence" value="ECO:0007669"/>
    <property type="project" value="TreeGrafter"/>
</dbReference>
<feature type="modified residue" description="O-(pantetheine 4'-phosphoryl)serine" evidence="3">
    <location>
        <position position="40"/>
    </location>
</feature>
<dbReference type="Pfam" id="PF00550">
    <property type="entry name" value="PP-binding"/>
    <property type="match status" value="1"/>
</dbReference>
<dbReference type="GO" id="GO:0016020">
    <property type="term" value="C:membrane"/>
    <property type="evidence" value="ECO:0007669"/>
    <property type="project" value="GOC"/>
</dbReference>
<comment type="subcellular location">
    <subcellularLocation>
        <location evidence="3">Cytoplasm</location>
    </subcellularLocation>
</comment>
<dbReference type="RefSeq" id="WP_319627088.1">
    <property type="nucleotide sequence ID" value="NZ_JAWXRB010000002.1"/>
</dbReference>
<dbReference type="SUPFAM" id="SSF47336">
    <property type="entry name" value="ACP-like"/>
    <property type="match status" value="1"/>
</dbReference>
<evidence type="ECO:0000256" key="1">
    <source>
        <dbReference type="ARBA" id="ARBA00022450"/>
    </source>
</evidence>
<evidence type="ECO:0000259" key="4">
    <source>
        <dbReference type="PROSITE" id="PS50075"/>
    </source>
</evidence>
<evidence type="ECO:0000256" key="3">
    <source>
        <dbReference type="HAMAP-Rule" id="MF_01217"/>
    </source>
</evidence>
<sequence>MTEQETIYQEVSELLQKLFELDPQDIKPESRLYEDLELDSIDAVDMVVHLQKKTGKKIKPDEFKSVRTVQDVVDAVSRLLHDE</sequence>
<evidence type="ECO:0000313" key="8">
    <source>
        <dbReference type="Proteomes" id="UP001282336"/>
    </source>
</evidence>
<dbReference type="GO" id="GO:0000036">
    <property type="term" value="F:acyl carrier activity"/>
    <property type="evidence" value="ECO:0007669"/>
    <property type="project" value="UniProtKB-UniRule"/>
</dbReference>
<dbReference type="HAMAP" id="MF_01217">
    <property type="entry name" value="Acyl_carrier"/>
    <property type="match status" value="1"/>
</dbReference>
<dbReference type="EMBL" id="JAWXRD010000003">
    <property type="protein sequence ID" value="MDX6039487.1"/>
    <property type="molecule type" value="Genomic_DNA"/>
</dbReference>
<dbReference type="AlphaFoldDB" id="A0AAJ2VRY3"/>
<dbReference type="GO" id="GO:0000035">
    <property type="term" value="F:acyl binding"/>
    <property type="evidence" value="ECO:0007669"/>
    <property type="project" value="TreeGrafter"/>
</dbReference>
<dbReference type="GO" id="GO:0009245">
    <property type="term" value="P:lipid A biosynthetic process"/>
    <property type="evidence" value="ECO:0007669"/>
    <property type="project" value="TreeGrafter"/>
</dbReference>
<dbReference type="InterPro" id="IPR003231">
    <property type="entry name" value="ACP"/>
</dbReference>
<keyword evidence="3" id="KW-0276">Fatty acid metabolism</keyword>
<comment type="pathway">
    <text evidence="3">Lipid metabolism; fatty acid biosynthesis.</text>
</comment>
<evidence type="ECO:0000313" key="7">
    <source>
        <dbReference type="Proteomes" id="UP001275664"/>
    </source>
</evidence>
<keyword evidence="3" id="KW-0444">Lipid biosynthesis</keyword>
<evidence type="ECO:0000256" key="2">
    <source>
        <dbReference type="ARBA" id="ARBA00022553"/>
    </source>
</evidence>
<comment type="similarity">
    <text evidence="3">Belongs to the acyl carrier protein (ACP) family.</text>
</comment>
<dbReference type="Proteomes" id="UP001282336">
    <property type="component" value="Unassembled WGS sequence"/>
</dbReference>
<keyword evidence="7" id="KW-1185">Reference proteome</keyword>
<keyword evidence="3" id="KW-0443">Lipid metabolism</keyword>
<proteinExistence type="inferred from homology"/>
<organism evidence="5 8">
    <name type="scientific">Scandinavium lactucae</name>
    <dbReference type="NCBI Taxonomy" id="3095028"/>
    <lineage>
        <taxon>Bacteria</taxon>
        <taxon>Pseudomonadati</taxon>
        <taxon>Pseudomonadota</taxon>
        <taxon>Gammaproteobacteria</taxon>
        <taxon>Enterobacterales</taxon>
        <taxon>Enterobacteriaceae</taxon>
        <taxon>Scandinavium</taxon>
    </lineage>
</organism>
<evidence type="ECO:0000313" key="5">
    <source>
        <dbReference type="EMBL" id="MDX6030476.1"/>
    </source>
</evidence>
<comment type="function">
    <text evidence="3">Carrier of the growing fatty acid chain in fatty acid biosynthesis.</text>
</comment>
<name>A0AAJ2VRY3_9ENTR</name>
<comment type="PTM">
    <text evidence="3">4'-phosphopantetheine is transferred from CoA to a specific serine of apo-ACP by AcpS. This modification is essential for activity because fatty acids are bound in thioester linkage to the sulfhydryl of the prosthetic group.</text>
</comment>
<dbReference type="PROSITE" id="PS50075">
    <property type="entry name" value="CARRIER"/>
    <property type="match status" value="1"/>
</dbReference>